<evidence type="ECO:0000256" key="2">
    <source>
        <dbReference type="ARBA" id="ARBA00023015"/>
    </source>
</evidence>
<dbReference type="RefSeq" id="WP_004338098.1">
    <property type="nucleotide sequence ID" value="NZ_AMXE01000034.1"/>
</dbReference>
<evidence type="ECO:0000256" key="3">
    <source>
        <dbReference type="ARBA" id="ARBA00023082"/>
    </source>
</evidence>
<dbReference type="EMBL" id="AMXE01000034">
    <property type="protein sequence ID" value="ENO87722.1"/>
    <property type="molecule type" value="Genomic_DNA"/>
</dbReference>
<keyword evidence="3" id="KW-0731">Sigma factor</keyword>
<dbReference type="Gene3D" id="1.10.10.10">
    <property type="entry name" value="Winged helix-like DNA-binding domain superfamily/Winged helix DNA-binding domain"/>
    <property type="match status" value="1"/>
</dbReference>
<dbReference type="GO" id="GO:0016987">
    <property type="term" value="F:sigma factor activity"/>
    <property type="evidence" value="ECO:0007669"/>
    <property type="project" value="UniProtKB-KW"/>
</dbReference>
<dbReference type="GO" id="GO:0006352">
    <property type="term" value="P:DNA-templated transcription initiation"/>
    <property type="evidence" value="ECO:0007669"/>
    <property type="project" value="InterPro"/>
</dbReference>
<dbReference type="PANTHER" id="PTHR43133">
    <property type="entry name" value="RNA POLYMERASE ECF-TYPE SIGMA FACTO"/>
    <property type="match status" value="1"/>
</dbReference>
<dbReference type="InterPro" id="IPR013325">
    <property type="entry name" value="RNA_pol_sigma_r2"/>
</dbReference>
<dbReference type="InterPro" id="IPR036388">
    <property type="entry name" value="WH-like_DNA-bd_sf"/>
</dbReference>
<dbReference type="SUPFAM" id="SSF88659">
    <property type="entry name" value="Sigma3 and sigma4 domains of RNA polymerase sigma factors"/>
    <property type="match status" value="1"/>
</dbReference>
<dbReference type="AlphaFoldDB" id="N6YZA0"/>
<organism evidence="6 7">
    <name type="scientific">Thauera linaloolentis (strain DSM 12138 / JCM 21573 / CCUG 41526 / CIP 105981 / IAM 15112 / NBRC 102519 / 47Lol)</name>
    <dbReference type="NCBI Taxonomy" id="1123367"/>
    <lineage>
        <taxon>Bacteria</taxon>
        <taxon>Pseudomonadati</taxon>
        <taxon>Pseudomonadota</taxon>
        <taxon>Betaproteobacteria</taxon>
        <taxon>Rhodocyclales</taxon>
        <taxon>Zoogloeaceae</taxon>
        <taxon>Thauera</taxon>
    </lineage>
</organism>
<dbReference type="SUPFAM" id="SSF88946">
    <property type="entry name" value="Sigma2 domain of RNA polymerase sigma factors"/>
    <property type="match status" value="1"/>
</dbReference>
<protein>
    <submittedName>
        <fullName evidence="6">RNA polymerase ECF-subfamily sigma-70 factor</fullName>
    </submittedName>
</protein>
<comment type="caution">
    <text evidence="6">The sequence shown here is derived from an EMBL/GenBank/DDBJ whole genome shotgun (WGS) entry which is preliminary data.</text>
</comment>
<evidence type="ECO:0000313" key="6">
    <source>
        <dbReference type="EMBL" id="ENO87722.1"/>
    </source>
</evidence>
<dbReference type="GO" id="GO:0003677">
    <property type="term" value="F:DNA binding"/>
    <property type="evidence" value="ECO:0007669"/>
    <property type="project" value="InterPro"/>
</dbReference>
<keyword evidence="2" id="KW-0805">Transcription regulation</keyword>
<dbReference type="PANTHER" id="PTHR43133:SF63">
    <property type="entry name" value="RNA POLYMERASE SIGMA FACTOR FECI-RELATED"/>
    <property type="match status" value="1"/>
</dbReference>
<dbReference type="InterPro" id="IPR013249">
    <property type="entry name" value="RNA_pol_sigma70_r4_t2"/>
</dbReference>
<dbReference type="NCBIfam" id="TIGR02937">
    <property type="entry name" value="sigma70-ECF"/>
    <property type="match status" value="1"/>
</dbReference>
<proteinExistence type="inferred from homology"/>
<feature type="domain" description="RNA polymerase sigma factor 70 region 4 type 2" evidence="5">
    <location>
        <begin position="107"/>
        <end position="158"/>
    </location>
</feature>
<dbReference type="STRING" id="1123367.GCA_000621305_03601"/>
<evidence type="ECO:0000256" key="4">
    <source>
        <dbReference type="ARBA" id="ARBA00023163"/>
    </source>
</evidence>
<accession>N6YZA0</accession>
<dbReference type="OrthoDB" id="192021at2"/>
<keyword evidence="4" id="KW-0804">Transcription</keyword>
<dbReference type="Proteomes" id="UP000013232">
    <property type="component" value="Unassembled WGS sequence"/>
</dbReference>
<dbReference type="InterPro" id="IPR014284">
    <property type="entry name" value="RNA_pol_sigma-70_dom"/>
</dbReference>
<dbReference type="eggNOG" id="COG1595">
    <property type="taxonomic scope" value="Bacteria"/>
</dbReference>
<dbReference type="InterPro" id="IPR039425">
    <property type="entry name" value="RNA_pol_sigma-70-like"/>
</dbReference>
<name>N6YZA0_THAL4</name>
<evidence type="ECO:0000256" key="1">
    <source>
        <dbReference type="ARBA" id="ARBA00010641"/>
    </source>
</evidence>
<comment type="similarity">
    <text evidence="1">Belongs to the sigma-70 factor family. ECF subfamily.</text>
</comment>
<gene>
    <name evidence="6" type="ORF">C666_10295</name>
</gene>
<reference evidence="6 7" key="1">
    <citation type="submission" date="2012-09" db="EMBL/GenBank/DDBJ databases">
        <title>Draft Genome Sequences of 6 Strains from Genus Thauera.</title>
        <authorList>
            <person name="Liu B."/>
            <person name="Shapleigh J.P."/>
            <person name="Frostegard A.H."/>
        </authorList>
    </citation>
    <scope>NUCLEOTIDE SEQUENCE [LARGE SCALE GENOMIC DNA]</scope>
    <source>
        <strain evidence="7">47Lol / DSM 12138</strain>
    </source>
</reference>
<evidence type="ECO:0000259" key="5">
    <source>
        <dbReference type="Pfam" id="PF08281"/>
    </source>
</evidence>
<dbReference type="InterPro" id="IPR013324">
    <property type="entry name" value="RNA_pol_sigma_r3/r4-like"/>
</dbReference>
<keyword evidence="7" id="KW-1185">Reference proteome</keyword>
<evidence type="ECO:0000313" key="7">
    <source>
        <dbReference type="Proteomes" id="UP000013232"/>
    </source>
</evidence>
<sequence length="166" mass="18641">MTHRPLSKKGWLANYSELIGGWRRKPDADDDALDALQDAVLRMLEAGVGKVANPAAYLKRSIQNHKIDKHRHQTAFPSIPLDELDDHAVSELPGPEAEAHSSKLLADLQSALEELPLVCRQVYIHHRIEGCTHAEIARALGISTDMVEKHMTRAVRHLNNRLQHYA</sequence>
<dbReference type="Pfam" id="PF08281">
    <property type="entry name" value="Sigma70_r4_2"/>
    <property type="match status" value="1"/>
</dbReference>